<protein>
    <submittedName>
        <fullName evidence="1">Uncharacterized protein</fullName>
    </submittedName>
</protein>
<evidence type="ECO:0000313" key="2">
    <source>
        <dbReference type="Proteomes" id="UP000801492"/>
    </source>
</evidence>
<dbReference type="AlphaFoldDB" id="A0A8K0G435"/>
<organism evidence="1 2">
    <name type="scientific">Ignelater luminosus</name>
    <name type="common">Cucubano</name>
    <name type="synonym">Pyrophorus luminosus</name>
    <dbReference type="NCBI Taxonomy" id="2038154"/>
    <lineage>
        <taxon>Eukaryota</taxon>
        <taxon>Metazoa</taxon>
        <taxon>Ecdysozoa</taxon>
        <taxon>Arthropoda</taxon>
        <taxon>Hexapoda</taxon>
        <taxon>Insecta</taxon>
        <taxon>Pterygota</taxon>
        <taxon>Neoptera</taxon>
        <taxon>Endopterygota</taxon>
        <taxon>Coleoptera</taxon>
        <taxon>Polyphaga</taxon>
        <taxon>Elateriformia</taxon>
        <taxon>Elateroidea</taxon>
        <taxon>Elateridae</taxon>
        <taxon>Agrypninae</taxon>
        <taxon>Pyrophorini</taxon>
        <taxon>Ignelater</taxon>
    </lineage>
</organism>
<comment type="caution">
    <text evidence="1">The sequence shown here is derived from an EMBL/GenBank/DDBJ whole genome shotgun (WGS) entry which is preliminary data.</text>
</comment>
<reference evidence="1" key="1">
    <citation type="submission" date="2019-08" db="EMBL/GenBank/DDBJ databases">
        <title>The genome of the North American firefly Photinus pyralis.</title>
        <authorList>
            <consortium name="Photinus pyralis genome working group"/>
            <person name="Fallon T.R."/>
            <person name="Sander Lower S.E."/>
            <person name="Weng J.-K."/>
        </authorList>
    </citation>
    <scope>NUCLEOTIDE SEQUENCE</scope>
    <source>
        <strain evidence="1">TRF0915ILg1</strain>
        <tissue evidence="1">Whole body</tissue>
    </source>
</reference>
<name>A0A8K0G435_IGNLU</name>
<proteinExistence type="predicted"/>
<keyword evidence="2" id="KW-1185">Reference proteome</keyword>
<dbReference type="EMBL" id="VTPC01090045">
    <property type="protein sequence ID" value="KAF2884953.1"/>
    <property type="molecule type" value="Genomic_DNA"/>
</dbReference>
<dbReference type="Proteomes" id="UP000801492">
    <property type="component" value="Unassembled WGS sequence"/>
</dbReference>
<sequence length="75" mass="9188">MEERWTAIKTITNELTDKMEKRRKFEKLNTKEGKNTELREKIVKARAKWLAENFKEIEDMDRVVKHNLVYNRVKH</sequence>
<evidence type="ECO:0000313" key="1">
    <source>
        <dbReference type="EMBL" id="KAF2884953.1"/>
    </source>
</evidence>
<gene>
    <name evidence="1" type="ORF">ILUMI_21230</name>
</gene>
<accession>A0A8K0G435</accession>